<dbReference type="GO" id="GO:0016747">
    <property type="term" value="F:acyltransferase activity, transferring groups other than amino-acyl groups"/>
    <property type="evidence" value="ECO:0007669"/>
    <property type="project" value="InterPro"/>
</dbReference>
<feature type="domain" description="N-acetyltransferase" evidence="1">
    <location>
        <begin position="27"/>
        <end position="181"/>
    </location>
</feature>
<gene>
    <name evidence="2" type="ORF">C1S70_11020</name>
</gene>
<accession>A0A2K1G2H5</accession>
<keyword evidence="2" id="KW-0808">Transferase</keyword>
<comment type="caution">
    <text evidence="2">The sequence shown here is derived from an EMBL/GenBank/DDBJ whole genome shotgun (WGS) entry which is preliminary data.</text>
</comment>
<dbReference type="Proteomes" id="UP000236268">
    <property type="component" value="Unassembled WGS sequence"/>
</dbReference>
<dbReference type="Pfam" id="PF13302">
    <property type="entry name" value="Acetyltransf_3"/>
    <property type="match status" value="1"/>
</dbReference>
<name>A0A2K1G2H5_9PROT</name>
<dbReference type="SUPFAM" id="SSF55729">
    <property type="entry name" value="Acyl-CoA N-acyltransferases (Nat)"/>
    <property type="match status" value="1"/>
</dbReference>
<evidence type="ECO:0000313" key="3">
    <source>
        <dbReference type="Proteomes" id="UP000236268"/>
    </source>
</evidence>
<dbReference type="InterPro" id="IPR051531">
    <property type="entry name" value="N-acetyltransferase"/>
</dbReference>
<evidence type="ECO:0000259" key="1">
    <source>
        <dbReference type="PROSITE" id="PS51186"/>
    </source>
</evidence>
<dbReference type="PROSITE" id="PS51186">
    <property type="entry name" value="GNAT"/>
    <property type="match status" value="1"/>
</dbReference>
<proteinExistence type="predicted"/>
<dbReference type="PANTHER" id="PTHR43792">
    <property type="entry name" value="GNAT FAMILY, PUTATIVE (AFU_ORTHOLOGUE AFUA_3G00765)-RELATED-RELATED"/>
    <property type="match status" value="1"/>
</dbReference>
<dbReference type="InterPro" id="IPR016181">
    <property type="entry name" value="Acyl_CoA_acyltransferase"/>
</dbReference>
<dbReference type="EMBL" id="POWG01000009">
    <property type="protein sequence ID" value="PNQ98992.1"/>
    <property type="molecule type" value="Genomic_DNA"/>
</dbReference>
<dbReference type="Gene3D" id="3.40.630.30">
    <property type="match status" value="1"/>
</dbReference>
<evidence type="ECO:0000313" key="2">
    <source>
        <dbReference type="EMBL" id="PNQ98992.1"/>
    </source>
</evidence>
<reference evidence="2 3" key="1">
    <citation type="submission" date="2018-01" db="EMBL/GenBank/DDBJ databases">
        <title>Whole genome sequence of Azospirillum brasilense REC3 isolated from strawberry roots.</title>
        <authorList>
            <person name="Fontana C.A."/>
            <person name="Salazar S.M."/>
            <person name="Bassi D."/>
            <person name="Puglisi E."/>
            <person name="Lovaisa N.C."/>
            <person name="Toffoli L.M."/>
            <person name="Pedraza R."/>
            <person name="Cocconcelli P.S."/>
        </authorList>
    </citation>
    <scope>NUCLEOTIDE SEQUENCE [LARGE SCALE GENOMIC DNA]</scope>
    <source>
        <strain evidence="2 3">REC3</strain>
    </source>
</reference>
<protein>
    <submittedName>
        <fullName evidence="2">N-acetyltransferase</fullName>
    </submittedName>
</protein>
<sequence>MAPTGAEIEAETMTGAPLPDRLDTARLTLRPFRLEDVERFAPLIGDQEVARWLARVPHPYGPEDGRAWVALAARNRTERASLDLLAVRRDDSQPVGGIGVILADGEVGYWLGQPHQGVGYATEMLRAVVPAAFALGLPRLWARTAPDNHRSHRLLDKVGFLPLDAADQYELTAGRWRFLTPETA</sequence>
<dbReference type="AlphaFoldDB" id="A0A2K1G2H5"/>
<organism evidence="2 3">
    <name type="scientific">Azospirillum argentinense</name>
    <dbReference type="NCBI Taxonomy" id="2970906"/>
    <lineage>
        <taxon>Bacteria</taxon>
        <taxon>Pseudomonadati</taxon>
        <taxon>Pseudomonadota</taxon>
        <taxon>Alphaproteobacteria</taxon>
        <taxon>Rhodospirillales</taxon>
        <taxon>Azospirillaceae</taxon>
        <taxon>Azospirillum</taxon>
    </lineage>
</organism>
<dbReference type="InterPro" id="IPR000182">
    <property type="entry name" value="GNAT_dom"/>
</dbReference>